<dbReference type="InParanoid" id="A0A0C3NU01"/>
<dbReference type="InterPro" id="IPR043502">
    <property type="entry name" value="DNA/RNA_pol_sf"/>
</dbReference>
<dbReference type="CDD" id="cd09272">
    <property type="entry name" value="RNase_HI_RT_Ty1"/>
    <property type="match status" value="1"/>
</dbReference>
<dbReference type="Proteomes" id="UP000054217">
    <property type="component" value="Unassembled WGS sequence"/>
</dbReference>
<proteinExistence type="predicted"/>
<evidence type="ECO:0000313" key="3">
    <source>
        <dbReference type="EMBL" id="KIN98900.1"/>
    </source>
</evidence>
<feature type="compositionally biased region" description="Pro residues" evidence="1">
    <location>
        <begin position="200"/>
        <end position="221"/>
    </location>
</feature>
<dbReference type="HOGENOM" id="CLU_001650_21_3_1"/>
<organism evidence="3 4">
    <name type="scientific">Pisolithus tinctorius Marx 270</name>
    <dbReference type="NCBI Taxonomy" id="870435"/>
    <lineage>
        <taxon>Eukaryota</taxon>
        <taxon>Fungi</taxon>
        <taxon>Dikarya</taxon>
        <taxon>Basidiomycota</taxon>
        <taxon>Agaricomycotina</taxon>
        <taxon>Agaricomycetes</taxon>
        <taxon>Agaricomycetidae</taxon>
        <taxon>Boletales</taxon>
        <taxon>Sclerodermatineae</taxon>
        <taxon>Pisolithaceae</taxon>
        <taxon>Pisolithus</taxon>
    </lineage>
</organism>
<dbReference type="SUPFAM" id="SSF56672">
    <property type="entry name" value="DNA/RNA polymerases"/>
    <property type="match status" value="1"/>
</dbReference>
<sequence length="790" mass="87316">MSTPQPLLVDDKTGKIQITDKSRDVTPAEIETSLALSDAFRQKEALAIQQLYAMIPNSILIQVQHLDCLADIWLAIWAIYKTKSDMMQSHLTTMMTLQEELAGMGSPVDDCDFSAMIMNSLPDSFQTLLRTTTAAICASGQTPMSSAIISVVLEEADHHNIGKDVSATTDAALNASAKNDIVEFEGETEIVDLQTTLSNPPEPLPADVPLPLSPLTTPPSSPSSQQDKTIPAPPLNVPAPHFPHKASSHEPSFYASKSFPPPHANAMWEVKLDADKEFCLDVDAVDAVEHAITSIESDEPSIDEALQGPNADKWCTAMGEEVATIEKMGTWELVNPPPSANIIDSHFILKCEGIDFNETFAAIAKLPSVRAVLINAASQGWEIHQIDIKNVYLNAELTENMYMHPPPGYLKPGQEGKVCKLLKCLYGTKQAGFEWYQTLCKFFSKIGFTWSSVNHAVFFRLGTKLLSVISVSTDDMALTGNTIASISWVKEWFKEWFDISGLGEIKWLLGHEVKYNRSAHTLSISQQTYIDLLVKHFKLSDANAVSTPMEPSTVLSSNQSPSTPRLVAKMKHVPYKEIVGSFAWAALGSHPDISFPTSILSQFLQNLGCAHWEAAKQVICYLKGMRNFTLQLTDPKEGIIAYVDVDWGSQPHRHSISGHVISLGGMPIAWGSCKQNIVALSSTEAEYVAMTNVLKDIMWLHNLLSKICAPVTLPTPLMCDNQSTIMLTMNNKFHPRTKHIDIWYHFIRLTINEDKVIPIYCPTDSMVADMFTKLLTCLKLQKFVKMVGLA</sequence>
<gene>
    <name evidence="3" type="ORF">M404DRAFT_31034</name>
</gene>
<evidence type="ECO:0000259" key="2">
    <source>
        <dbReference type="Pfam" id="PF07727"/>
    </source>
</evidence>
<feature type="domain" description="Reverse transcriptase Ty1/copia-type" evidence="2">
    <location>
        <begin position="351"/>
        <end position="550"/>
    </location>
</feature>
<protein>
    <recommendedName>
        <fullName evidence="2">Reverse transcriptase Ty1/copia-type domain-containing protein</fullName>
    </recommendedName>
</protein>
<dbReference type="PANTHER" id="PTHR11439:SF463">
    <property type="entry name" value="REVERSE TRANSCRIPTASE TY1_COPIA-TYPE DOMAIN-CONTAINING PROTEIN"/>
    <property type="match status" value="1"/>
</dbReference>
<dbReference type="Pfam" id="PF07727">
    <property type="entry name" value="RVT_2"/>
    <property type="match status" value="1"/>
</dbReference>
<accession>A0A0C3NU01</accession>
<feature type="compositionally biased region" description="Pro residues" evidence="1">
    <location>
        <begin position="231"/>
        <end position="241"/>
    </location>
</feature>
<dbReference type="OrthoDB" id="2685291at2759"/>
<evidence type="ECO:0000313" key="4">
    <source>
        <dbReference type="Proteomes" id="UP000054217"/>
    </source>
</evidence>
<reference evidence="3 4" key="1">
    <citation type="submission" date="2014-04" db="EMBL/GenBank/DDBJ databases">
        <authorList>
            <consortium name="DOE Joint Genome Institute"/>
            <person name="Kuo A."/>
            <person name="Kohler A."/>
            <person name="Costa M.D."/>
            <person name="Nagy L.G."/>
            <person name="Floudas D."/>
            <person name="Copeland A."/>
            <person name="Barry K.W."/>
            <person name="Cichocki N."/>
            <person name="Veneault-Fourrey C."/>
            <person name="LaButti K."/>
            <person name="Lindquist E.A."/>
            <person name="Lipzen A."/>
            <person name="Lundell T."/>
            <person name="Morin E."/>
            <person name="Murat C."/>
            <person name="Sun H."/>
            <person name="Tunlid A."/>
            <person name="Henrissat B."/>
            <person name="Grigoriev I.V."/>
            <person name="Hibbett D.S."/>
            <person name="Martin F."/>
            <person name="Nordberg H.P."/>
            <person name="Cantor M.N."/>
            <person name="Hua S.X."/>
        </authorList>
    </citation>
    <scope>NUCLEOTIDE SEQUENCE [LARGE SCALE GENOMIC DNA]</scope>
    <source>
        <strain evidence="3 4">Marx 270</strain>
    </source>
</reference>
<name>A0A0C3NU01_PISTI</name>
<dbReference type="InterPro" id="IPR013103">
    <property type="entry name" value="RVT_2"/>
</dbReference>
<evidence type="ECO:0000256" key="1">
    <source>
        <dbReference type="SAM" id="MobiDB-lite"/>
    </source>
</evidence>
<dbReference type="EMBL" id="KN832011">
    <property type="protein sequence ID" value="KIN98900.1"/>
    <property type="molecule type" value="Genomic_DNA"/>
</dbReference>
<dbReference type="PANTHER" id="PTHR11439">
    <property type="entry name" value="GAG-POL-RELATED RETROTRANSPOSON"/>
    <property type="match status" value="1"/>
</dbReference>
<dbReference type="AlphaFoldDB" id="A0A0C3NU01"/>
<feature type="region of interest" description="Disordered" evidence="1">
    <location>
        <begin position="196"/>
        <end position="256"/>
    </location>
</feature>
<dbReference type="Pfam" id="PF14223">
    <property type="entry name" value="Retrotran_gag_2"/>
    <property type="match status" value="1"/>
</dbReference>
<keyword evidence="4" id="KW-1185">Reference proteome</keyword>
<dbReference type="STRING" id="870435.A0A0C3NU01"/>
<reference evidence="4" key="2">
    <citation type="submission" date="2015-01" db="EMBL/GenBank/DDBJ databases">
        <title>Evolutionary Origins and Diversification of the Mycorrhizal Mutualists.</title>
        <authorList>
            <consortium name="DOE Joint Genome Institute"/>
            <consortium name="Mycorrhizal Genomics Consortium"/>
            <person name="Kohler A."/>
            <person name="Kuo A."/>
            <person name="Nagy L.G."/>
            <person name="Floudas D."/>
            <person name="Copeland A."/>
            <person name="Barry K.W."/>
            <person name="Cichocki N."/>
            <person name="Veneault-Fourrey C."/>
            <person name="LaButti K."/>
            <person name="Lindquist E.A."/>
            <person name="Lipzen A."/>
            <person name="Lundell T."/>
            <person name="Morin E."/>
            <person name="Murat C."/>
            <person name="Riley R."/>
            <person name="Ohm R."/>
            <person name="Sun H."/>
            <person name="Tunlid A."/>
            <person name="Henrissat B."/>
            <person name="Grigoriev I.V."/>
            <person name="Hibbett D.S."/>
            <person name="Martin F."/>
        </authorList>
    </citation>
    <scope>NUCLEOTIDE SEQUENCE [LARGE SCALE GENOMIC DNA]</scope>
    <source>
        <strain evidence="4">Marx 270</strain>
    </source>
</reference>